<protein>
    <submittedName>
        <fullName evidence="1">Head-tail connector protein</fullName>
    </submittedName>
</protein>
<accession>A0A9D2F5A8</accession>
<name>A0A9D2F5A8_9ENTE</name>
<dbReference type="InterPro" id="IPR006450">
    <property type="entry name" value="Phage_HK97_gp6-like"/>
</dbReference>
<dbReference type="NCBIfam" id="TIGR01560">
    <property type="entry name" value="put_DNA_pack"/>
    <property type="match status" value="1"/>
</dbReference>
<dbReference type="Pfam" id="PF05135">
    <property type="entry name" value="Phage_connect_1"/>
    <property type="match status" value="1"/>
</dbReference>
<dbReference type="EMBL" id="DXBN01000005">
    <property type="protein sequence ID" value="HIZ52341.1"/>
    <property type="molecule type" value="Genomic_DNA"/>
</dbReference>
<reference evidence="1" key="1">
    <citation type="journal article" date="2021" name="PeerJ">
        <title>Extensive microbial diversity within the chicken gut microbiome revealed by metagenomics and culture.</title>
        <authorList>
            <person name="Gilroy R."/>
            <person name="Ravi A."/>
            <person name="Getino M."/>
            <person name="Pursley I."/>
            <person name="Horton D.L."/>
            <person name="Alikhan N.F."/>
            <person name="Baker D."/>
            <person name="Gharbi K."/>
            <person name="Hall N."/>
            <person name="Watson M."/>
            <person name="Adriaenssens E.M."/>
            <person name="Foster-Nyarko E."/>
            <person name="Jarju S."/>
            <person name="Secka A."/>
            <person name="Antonio M."/>
            <person name="Oren A."/>
            <person name="Chaudhuri R.R."/>
            <person name="La Ragione R."/>
            <person name="Hildebrand F."/>
            <person name="Pallen M.J."/>
        </authorList>
    </citation>
    <scope>NUCLEOTIDE SEQUENCE</scope>
    <source>
        <strain evidence="1">CHK172-16539</strain>
    </source>
</reference>
<proteinExistence type="predicted"/>
<dbReference type="CDD" id="cd08054">
    <property type="entry name" value="gp6"/>
    <property type="match status" value="1"/>
</dbReference>
<comment type="caution">
    <text evidence="1">The sequence shown here is derived from an EMBL/GenBank/DDBJ whole genome shotgun (WGS) entry which is preliminary data.</text>
</comment>
<gene>
    <name evidence="1" type="ORF">IAA20_00150</name>
</gene>
<dbReference type="AlphaFoldDB" id="A0A9D2F5A8"/>
<sequence>MVALSLAKHWLRIDWDIEDELIEFLLTSADSHLMTSGCRIPEMEEKEYGTYQRGVLMLVSHWYNNRTGVDDMNDILSKPLTYGIQDVILKLKDYSIGGESVG</sequence>
<organism evidence="1 2">
    <name type="scientific">Candidatus Enterococcus avicola</name>
    <dbReference type="NCBI Taxonomy" id="2838561"/>
    <lineage>
        <taxon>Bacteria</taxon>
        <taxon>Bacillati</taxon>
        <taxon>Bacillota</taxon>
        <taxon>Bacilli</taxon>
        <taxon>Lactobacillales</taxon>
        <taxon>Enterococcaceae</taxon>
        <taxon>Enterococcus</taxon>
    </lineage>
</organism>
<dbReference type="Proteomes" id="UP000824063">
    <property type="component" value="Unassembled WGS sequence"/>
</dbReference>
<evidence type="ECO:0000313" key="1">
    <source>
        <dbReference type="EMBL" id="HIZ52341.1"/>
    </source>
</evidence>
<reference evidence="1" key="2">
    <citation type="submission" date="2021-04" db="EMBL/GenBank/DDBJ databases">
        <authorList>
            <person name="Gilroy R."/>
        </authorList>
    </citation>
    <scope>NUCLEOTIDE SEQUENCE</scope>
    <source>
        <strain evidence="1">CHK172-16539</strain>
    </source>
</reference>
<dbReference type="InterPro" id="IPR021146">
    <property type="entry name" value="Phage_gp6-like_head-tail"/>
</dbReference>
<dbReference type="Gene3D" id="1.10.3230.30">
    <property type="entry name" value="Phage gp6-like head-tail connector protein"/>
    <property type="match status" value="1"/>
</dbReference>
<evidence type="ECO:0000313" key="2">
    <source>
        <dbReference type="Proteomes" id="UP000824063"/>
    </source>
</evidence>